<keyword evidence="3" id="KW-1185">Reference proteome</keyword>
<organism evidence="2 3">
    <name type="scientific">Psilocybe cf. subviscida</name>
    <dbReference type="NCBI Taxonomy" id="2480587"/>
    <lineage>
        <taxon>Eukaryota</taxon>
        <taxon>Fungi</taxon>
        <taxon>Dikarya</taxon>
        <taxon>Basidiomycota</taxon>
        <taxon>Agaricomycotina</taxon>
        <taxon>Agaricomycetes</taxon>
        <taxon>Agaricomycetidae</taxon>
        <taxon>Agaricales</taxon>
        <taxon>Agaricineae</taxon>
        <taxon>Strophariaceae</taxon>
        <taxon>Psilocybe</taxon>
    </lineage>
</organism>
<dbReference type="Proteomes" id="UP000567179">
    <property type="component" value="Unassembled WGS sequence"/>
</dbReference>
<feature type="compositionally biased region" description="Polar residues" evidence="1">
    <location>
        <begin position="7"/>
        <end position="32"/>
    </location>
</feature>
<gene>
    <name evidence="2" type="ORF">D9619_009459</name>
</gene>
<evidence type="ECO:0000256" key="1">
    <source>
        <dbReference type="SAM" id="MobiDB-lite"/>
    </source>
</evidence>
<dbReference type="AlphaFoldDB" id="A0A8H5FA42"/>
<reference evidence="2 3" key="1">
    <citation type="journal article" date="2020" name="ISME J.">
        <title>Uncovering the hidden diversity of litter-decomposition mechanisms in mushroom-forming fungi.</title>
        <authorList>
            <person name="Floudas D."/>
            <person name="Bentzer J."/>
            <person name="Ahren D."/>
            <person name="Johansson T."/>
            <person name="Persson P."/>
            <person name="Tunlid A."/>
        </authorList>
    </citation>
    <scope>NUCLEOTIDE SEQUENCE [LARGE SCALE GENOMIC DNA]</scope>
    <source>
        <strain evidence="2 3">CBS 101986</strain>
    </source>
</reference>
<feature type="compositionally biased region" description="Basic and acidic residues" evidence="1">
    <location>
        <begin position="33"/>
        <end position="54"/>
    </location>
</feature>
<evidence type="ECO:0000313" key="2">
    <source>
        <dbReference type="EMBL" id="KAF5329366.1"/>
    </source>
</evidence>
<feature type="region of interest" description="Disordered" evidence="1">
    <location>
        <begin position="1"/>
        <end position="150"/>
    </location>
</feature>
<sequence>MFRIPQSLASNTKRLTQTTRRSWLHTTASLSAKSHESGGSKPKHTPDTYSRDVDTSSAPDTSVHRVDPSNNDVQKPHEPPSGEWSRAGVESEEYRHMEGGKDAKGGKEPYAPAGGSKGAYGSKQGWKEEKGPETSNPGEGPEGGSAAGRK</sequence>
<name>A0A8H5FA42_9AGAR</name>
<feature type="compositionally biased region" description="Gly residues" evidence="1">
    <location>
        <begin position="140"/>
        <end position="150"/>
    </location>
</feature>
<comment type="caution">
    <text evidence="2">The sequence shown here is derived from an EMBL/GenBank/DDBJ whole genome shotgun (WGS) entry which is preliminary data.</text>
</comment>
<dbReference type="EMBL" id="JAACJJ010000002">
    <property type="protein sequence ID" value="KAF5329366.1"/>
    <property type="molecule type" value="Genomic_DNA"/>
</dbReference>
<evidence type="ECO:0000313" key="3">
    <source>
        <dbReference type="Proteomes" id="UP000567179"/>
    </source>
</evidence>
<dbReference type="OrthoDB" id="2687798at2759"/>
<accession>A0A8H5FA42</accession>
<feature type="compositionally biased region" description="Basic and acidic residues" evidence="1">
    <location>
        <begin position="92"/>
        <end position="107"/>
    </location>
</feature>
<proteinExistence type="predicted"/>
<protein>
    <submittedName>
        <fullName evidence="2">Uncharacterized protein</fullName>
    </submittedName>
</protein>